<evidence type="ECO:0000313" key="8">
    <source>
        <dbReference type="EMBL" id="KGK39521.1"/>
    </source>
</evidence>
<comment type="caution">
    <text evidence="8">The sequence shown here is derived from an EMBL/GenBank/DDBJ whole genome shotgun (WGS) entry which is preliminary data.</text>
</comment>
<dbReference type="EMBL" id="JQFK01000008">
    <property type="protein sequence ID" value="KGK39521.1"/>
    <property type="molecule type" value="Genomic_DNA"/>
</dbReference>
<keyword evidence="5" id="KW-0539">Nucleus</keyword>
<keyword evidence="4" id="KW-0804">Transcription</keyword>
<dbReference type="PROSITE" id="PS50048">
    <property type="entry name" value="ZN2_CY6_FUNGAL_2"/>
    <property type="match status" value="1"/>
</dbReference>
<organism evidence="8 9">
    <name type="scientific">Pichia kudriavzevii</name>
    <name type="common">Yeast</name>
    <name type="synonym">Issatchenkia orientalis</name>
    <dbReference type="NCBI Taxonomy" id="4909"/>
    <lineage>
        <taxon>Eukaryota</taxon>
        <taxon>Fungi</taxon>
        <taxon>Dikarya</taxon>
        <taxon>Ascomycota</taxon>
        <taxon>Saccharomycotina</taxon>
        <taxon>Pichiomycetes</taxon>
        <taxon>Pichiales</taxon>
        <taxon>Pichiaceae</taxon>
        <taxon>Pichia</taxon>
    </lineage>
</organism>
<evidence type="ECO:0000256" key="3">
    <source>
        <dbReference type="ARBA" id="ARBA00023125"/>
    </source>
</evidence>
<feature type="domain" description="Zn(2)-C6 fungal-type" evidence="7">
    <location>
        <begin position="50"/>
        <end position="83"/>
    </location>
</feature>
<comment type="subcellular location">
    <subcellularLocation>
        <location evidence="1">Nucleus</location>
    </subcellularLocation>
</comment>
<dbReference type="PANTHER" id="PTHR31845:SF10">
    <property type="entry name" value="ZN(II)2CYS6 TRANSCRIPTION FACTOR (EUROFUNG)"/>
    <property type="match status" value="1"/>
</dbReference>
<gene>
    <name evidence="8" type="ORF">JL09_g1266</name>
</gene>
<dbReference type="GO" id="GO:0005634">
    <property type="term" value="C:nucleus"/>
    <property type="evidence" value="ECO:0007669"/>
    <property type="project" value="UniProtKB-SubCell"/>
</dbReference>
<feature type="compositionally biased region" description="Low complexity" evidence="6">
    <location>
        <begin position="689"/>
        <end position="699"/>
    </location>
</feature>
<dbReference type="GO" id="GO:0008270">
    <property type="term" value="F:zinc ion binding"/>
    <property type="evidence" value="ECO:0007669"/>
    <property type="project" value="InterPro"/>
</dbReference>
<evidence type="ECO:0000256" key="5">
    <source>
        <dbReference type="ARBA" id="ARBA00023242"/>
    </source>
</evidence>
<keyword evidence="3" id="KW-0238">DNA-binding</keyword>
<dbReference type="PROSITE" id="PS00463">
    <property type="entry name" value="ZN2_CY6_FUNGAL_1"/>
    <property type="match status" value="1"/>
</dbReference>
<accession>A0A099P681</accession>
<name>A0A099P681_PICKU</name>
<dbReference type="InterPro" id="IPR051089">
    <property type="entry name" value="prtT"/>
</dbReference>
<dbReference type="HOGENOM" id="CLU_018629_0_0_1"/>
<evidence type="ECO:0000313" key="9">
    <source>
        <dbReference type="Proteomes" id="UP000029867"/>
    </source>
</evidence>
<dbReference type="Gene3D" id="4.10.240.10">
    <property type="entry name" value="Zn(2)-C6 fungal-type DNA-binding domain"/>
    <property type="match status" value="1"/>
</dbReference>
<evidence type="ECO:0000256" key="6">
    <source>
        <dbReference type="SAM" id="MobiDB-lite"/>
    </source>
</evidence>
<dbReference type="VEuPathDB" id="FungiDB:C5L36_0E02820"/>
<dbReference type="PANTHER" id="PTHR31845">
    <property type="entry name" value="FINGER DOMAIN PROTEIN, PUTATIVE-RELATED"/>
    <property type="match status" value="1"/>
</dbReference>
<evidence type="ECO:0000259" key="7">
    <source>
        <dbReference type="PROSITE" id="PS50048"/>
    </source>
</evidence>
<dbReference type="AlphaFoldDB" id="A0A099P681"/>
<feature type="region of interest" description="Disordered" evidence="6">
    <location>
        <begin position="689"/>
        <end position="711"/>
    </location>
</feature>
<proteinExistence type="predicted"/>
<dbReference type="InterPro" id="IPR036864">
    <property type="entry name" value="Zn2-C6_fun-type_DNA-bd_sf"/>
</dbReference>
<dbReference type="eggNOG" id="ENOG502QWNI">
    <property type="taxonomic scope" value="Eukaryota"/>
</dbReference>
<protein>
    <recommendedName>
        <fullName evidence="7">Zn(2)-C6 fungal-type domain-containing protein</fullName>
    </recommendedName>
</protein>
<feature type="compositionally biased region" description="Basic and acidic residues" evidence="6">
    <location>
        <begin position="25"/>
        <end position="35"/>
    </location>
</feature>
<keyword evidence="2" id="KW-0805">Transcription regulation</keyword>
<evidence type="ECO:0000256" key="4">
    <source>
        <dbReference type="ARBA" id="ARBA00023163"/>
    </source>
</evidence>
<dbReference type="CDD" id="cd00067">
    <property type="entry name" value="GAL4"/>
    <property type="match status" value="1"/>
</dbReference>
<dbReference type="GO" id="GO:0000981">
    <property type="term" value="F:DNA-binding transcription factor activity, RNA polymerase II-specific"/>
    <property type="evidence" value="ECO:0007669"/>
    <property type="project" value="InterPro"/>
</dbReference>
<dbReference type="SMART" id="SM00066">
    <property type="entry name" value="GAL4"/>
    <property type="match status" value="1"/>
</dbReference>
<dbReference type="InterPro" id="IPR001138">
    <property type="entry name" value="Zn2Cys6_DnaBD"/>
</dbReference>
<dbReference type="Proteomes" id="UP000029867">
    <property type="component" value="Unassembled WGS sequence"/>
</dbReference>
<feature type="region of interest" description="Disordered" evidence="6">
    <location>
        <begin position="1"/>
        <end position="35"/>
    </location>
</feature>
<dbReference type="SUPFAM" id="SSF57701">
    <property type="entry name" value="Zn2/Cys6 DNA-binding domain"/>
    <property type="match status" value="1"/>
</dbReference>
<dbReference type="Pfam" id="PF00172">
    <property type="entry name" value="Zn_clus"/>
    <property type="match status" value="1"/>
</dbReference>
<sequence>MADQDVFCSSKNILTGAPDSGQNKDSGEKVSENIQDKQTDFANKFRRLRACARCHRLKMRCVFEDPNYESCTRCFKAGLRCSATVDPTSAMAKPRPRKKCKIKGTGPLVNLQVSINEANKYIKTFQEENYSEVDAELNEENLAMLQDQLAEVQRLLAHTLAIHRRRNSTNEADRREANTINSIKAGSVKSVPGLPWISKDANIVKELIKIGIITDTETSQRLEYFKTELYPYWPCISFPKHYTYSWLLDNEPLLLLGCITVTTLNEPDLHDTLLYYLEEALSLRVAITGNITVSMIDVYSILSLWCSPPKKWGSYKHQMSLMMALSLTLCLDIGNEACKHSSTVLTDDSFDKQMVRTYMSVYASCGSLGLSLPKFKVVNWTPVHEKCSHLLIKGETNQSDKFLHFFTRLVSIGEEIFQFFCPNGFNKKLSLANTQPKGTSKEFKITNNELRSTMIGYEQRMQTLARDSKLFSTSSKAKNLLSIIYYQLLMTMYDYVVCHVLDKREVVTEVYLQTLTRLVKASEKVIESFTQLCNQTSNFPTFFYYRPMHALVALIRARLLIKAQHLDLDVDVEKDYKKVCASIKNISSRSIVAKKMSVILTRVSKWMKVSNKFDKTGSTNLMMDLLNELGKEKAVESIKIDLNVADQGDNMNLSDKSKIRLNNPRDCNDNIYNSFPELVASSISMRPTSSVEGSSSTISMPSPIGFSSSEYSQTDEAYRSSLKRAKNTDVQTTSEHPLVQLDTTLDDLTDIQKQQEFLHGLFSQIDSDIMGAEDQVSDTNLATPIPFMFDFLGSGPQASELPILEDWYKNL</sequence>
<evidence type="ECO:0000256" key="2">
    <source>
        <dbReference type="ARBA" id="ARBA00023015"/>
    </source>
</evidence>
<evidence type="ECO:0000256" key="1">
    <source>
        <dbReference type="ARBA" id="ARBA00004123"/>
    </source>
</evidence>
<dbReference type="GO" id="GO:0000976">
    <property type="term" value="F:transcription cis-regulatory region binding"/>
    <property type="evidence" value="ECO:0007669"/>
    <property type="project" value="TreeGrafter"/>
</dbReference>
<reference evidence="9" key="1">
    <citation type="journal article" date="2014" name="Microb. Cell Fact.">
        <title>Exploiting Issatchenkia orientalis SD108 for succinic acid production.</title>
        <authorList>
            <person name="Xiao H."/>
            <person name="Shao Z."/>
            <person name="Jiang Y."/>
            <person name="Dole S."/>
            <person name="Zhao H."/>
        </authorList>
    </citation>
    <scope>NUCLEOTIDE SEQUENCE [LARGE SCALE GENOMIC DNA]</scope>
    <source>
        <strain evidence="9">SD108</strain>
    </source>
</reference>